<gene>
    <name evidence="1" type="ORF">AMPC_25890</name>
</gene>
<dbReference type="RefSeq" id="WP_248341710.1">
    <property type="nucleotide sequence ID" value="NZ_AP025592.1"/>
</dbReference>
<accession>A0ABN6N8D9</accession>
<proteinExistence type="predicted"/>
<keyword evidence="2" id="KW-1185">Reference proteome</keyword>
<name>A0ABN6N8D9_9BACT</name>
<sequence length="102" mass="10919">MFALVVGLFSSAACLTLAVQSGRARRSSEARGRELEARLADLAGRIEMAEQNTADAVVQSEVTASVLLEKGLADEEDLEAARRRFQPNEAVQPVHGTGNSLH</sequence>
<evidence type="ECO:0000313" key="2">
    <source>
        <dbReference type="Proteomes" id="UP001162734"/>
    </source>
</evidence>
<protein>
    <submittedName>
        <fullName evidence="1">Uncharacterized protein</fullName>
    </submittedName>
</protein>
<reference evidence="2" key="1">
    <citation type="journal article" date="2022" name="Int. J. Syst. Evol. Microbiol.">
        <title>Anaeromyxobacter oryzae sp. nov., Anaeromyxobacter diazotrophicus sp. nov. and Anaeromyxobacter paludicola sp. nov., isolated from paddy soils.</title>
        <authorList>
            <person name="Itoh H."/>
            <person name="Xu Z."/>
            <person name="Mise K."/>
            <person name="Masuda Y."/>
            <person name="Ushijima N."/>
            <person name="Hayakawa C."/>
            <person name="Shiratori Y."/>
            <person name="Senoo K."/>
        </authorList>
    </citation>
    <scope>NUCLEOTIDE SEQUENCE [LARGE SCALE GENOMIC DNA]</scope>
    <source>
        <strain evidence="2">Red630</strain>
    </source>
</reference>
<dbReference type="Proteomes" id="UP001162734">
    <property type="component" value="Chromosome"/>
</dbReference>
<organism evidence="1 2">
    <name type="scientific">Anaeromyxobacter paludicola</name>
    <dbReference type="NCBI Taxonomy" id="2918171"/>
    <lineage>
        <taxon>Bacteria</taxon>
        <taxon>Pseudomonadati</taxon>
        <taxon>Myxococcota</taxon>
        <taxon>Myxococcia</taxon>
        <taxon>Myxococcales</taxon>
        <taxon>Cystobacterineae</taxon>
        <taxon>Anaeromyxobacteraceae</taxon>
        <taxon>Anaeromyxobacter</taxon>
    </lineage>
</organism>
<evidence type="ECO:0000313" key="1">
    <source>
        <dbReference type="EMBL" id="BDG09476.1"/>
    </source>
</evidence>
<dbReference type="EMBL" id="AP025592">
    <property type="protein sequence ID" value="BDG09476.1"/>
    <property type="molecule type" value="Genomic_DNA"/>
</dbReference>